<dbReference type="GO" id="GO:0016831">
    <property type="term" value="F:carboxy-lyase activity"/>
    <property type="evidence" value="ECO:0007669"/>
    <property type="project" value="TreeGrafter"/>
</dbReference>
<evidence type="ECO:0000256" key="5">
    <source>
        <dbReference type="PIRSR" id="PIRSR602129-50"/>
    </source>
</evidence>
<keyword evidence="4 6" id="KW-0456">Lyase</keyword>
<evidence type="ECO:0000256" key="3">
    <source>
        <dbReference type="ARBA" id="ARBA00022898"/>
    </source>
</evidence>
<keyword evidence="3 5" id="KW-0663">Pyridoxal phosphate</keyword>
<evidence type="ECO:0000256" key="2">
    <source>
        <dbReference type="ARBA" id="ARBA00009533"/>
    </source>
</evidence>
<dbReference type="InterPro" id="IPR015422">
    <property type="entry name" value="PyrdxlP-dep_Trfase_small"/>
</dbReference>
<dbReference type="Pfam" id="PF00282">
    <property type="entry name" value="Pyridoxal_deC"/>
    <property type="match status" value="1"/>
</dbReference>
<dbReference type="AlphaFoldDB" id="A0A165H697"/>
<dbReference type="PANTHER" id="PTHR11999:SF165">
    <property type="entry name" value="DECARBOXYLASE, PUTATIVE (AFU_ORTHOLOGUE AFUA_2G04980)-RELATED"/>
    <property type="match status" value="1"/>
</dbReference>
<evidence type="ECO:0000256" key="4">
    <source>
        <dbReference type="ARBA" id="ARBA00023239"/>
    </source>
</evidence>
<dbReference type="InterPro" id="IPR015421">
    <property type="entry name" value="PyrdxlP-dep_Trfase_major"/>
</dbReference>
<evidence type="ECO:0000256" key="1">
    <source>
        <dbReference type="ARBA" id="ARBA00001933"/>
    </source>
</evidence>
<organism evidence="7 8">
    <name type="scientific">Calocera cornea HHB12733</name>
    <dbReference type="NCBI Taxonomy" id="1353952"/>
    <lineage>
        <taxon>Eukaryota</taxon>
        <taxon>Fungi</taxon>
        <taxon>Dikarya</taxon>
        <taxon>Basidiomycota</taxon>
        <taxon>Agaricomycotina</taxon>
        <taxon>Dacrymycetes</taxon>
        <taxon>Dacrymycetales</taxon>
        <taxon>Dacrymycetaceae</taxon>
        <taxon>Calocera</taxon>
    </lineage>
</organism>
<dbReference type="InParanoid" id="A0A165H697"/>
<dbReference type="GO" id="GO:0019752">
    <property type="term" value="P:carboxylic acid metabolic process"/>
    <property type="evidence" value="ECO:0007669"/>
    <property type="project" value="InterPro"/>
</dbReference>
<dbReference type="Gene3D" id="3.40.640.10">
    <property type="entry name" value="Type I PLP-dependent aspartate aminotransferase-like (Major domain)"/>
    <property type="match status" value="1"/>
</dbReference>
<dbReference type="GO" id="GO:0030170">
    <property type="term" value="F:pyridoxal phosphate binding"/>
    <property type="evidence" value="ECO:0007669"/>
    <property type="project" value="InterPro"/>
</dbReference>
<keyword evidence="8" id="KW-1185">Reference proteome</keyword>
<keyword evidence="7" id="KW-0808">Transferase</keyword>
<feature type="modified residue" description="N6-(pyridoxal phosphate)lysine" evidence="5">
    <location>
        <position position="302"/>
    </location>
</feature>
<dbReference type="EMBL" id="KV423946">
    <property type="protein sequence ID" value="KZT58910.1"/>
    <property type="molecule type" value="Genomic_DNA"/>
</dbReference>
<gene>
    <name evidence="7" type="ORF">CALCODRAFT_467762</name>
</gene>
<dbReference type="Gene3D" id="3.90.1150.10">
    <property type="entry name" value="Aspartate Aminotransferase, domain 1"/>
    <property type="match status" value="1"/>
</dbReference>
<dbReference type="PANTHER" id="PTHR11999">
    <property type="entry name" value="GROUP II PYRIDOXAL-5-PHOSPHATE DECARBOXYLASE"/>
    <property type="match status" value="1"/>
</dbReference>
<comment type="similarity">
    <text evidence="2 6">Belongs to the group II decarboxylase family.</text>
</comment>
<dbReference type="OrthoDB" id="2161780at2759"/>
<dbReference type="InterPro" id="IPR015424">
    <property type="entry name" value="PyrdxlP-dep_Trfase"/>
</dbReference>
<evidence type="ECO:0000313" key="7">
    <source>
        <dbReference type="EMBL" id="KZT58910.1"/>
    </source>
</evidence>
<protein>
    <submittedName>
        <fullName evidence="7">PLP-dependent transferase</fullName>
    </submittedName>
</protein>
<accession>A0A165H697</accession>
<evidence type="ECO:0000313" key="8">
    <source>
        <dbReference type="Proteomes" id="UP000076842"/>
    </source>
</evidence>
<reference evidence="7 8" key="1">
    <citation type="journal article" date="2016" name="Mol. Biol. Evol.">
        <title>Comparative Genomics of Early-Diverging Mushroom-Forming Fungi Provides Insights into the Origins of Lignocellulose Decay Capabilities.</title>
        <authorList>
            <person name="Nagy L.G."/>
            <person name="Riley R."/>
            <person name="Tritt A."/>
            <person name="Adam C."/>
            <person name="Daum C."/>
            <person name="Floudas D."/>
            <person name="Sun H."/>
            <person name="Yadav J.S."/>
            <person name="Pangilinan J."/>
            <person name="Larsson K.H."/>
            <person name="Matsuura K."/>
            <person name="Barry K."/>
            <person name="Labutti K."/>
            <person name="Kuo R."/>
            <person name="Ohm R.A."/>
            <person name="Bhattacharya S.S."/>
            <person name="Shirouzu T."/>
            <person name="Yoshinaga Y."/>
            <person name="Martin F.M."/>
            <person name="Grigoriev I.V."/>
            <person name="Hibbett D.S."/>
        </authorList>
    </citation>
    <scope>NUCLEOTIDE SEQUENCE [LARGE SCALE GENOMIC DNA]</scope>
    <source>
        <strain evidence="7 8">HHB12733</strain>
    </source>
</reference>
<dbReference type="GO" id="GO:0005737">
    <property type="term" value="C:cytoplasm"/>
    <property type="evidence" value="ECO:0007669"/>
    <property type="project" value="TreeGrafter"/>
</dbReference>
<dbReference type="InterPro" id="IPR002129">
    <property type="entry name" value="PyrdxlP-dep_de-COase"/>
</dbReference>
<name>A0A165H697_9BASI</name>
<dbReference type="GO" id="GO:0016740">
    <property type="term" value="F:transferase activity"/>
    <property type="evidence" value="ECO:0007669"/>
    <property type="project" value="UniProtKB-KW"/>
</dbReference>
<comment type="cofactor">
    <cofactor evidence="1 5 6">
        <name>pyridoxal 5'-phosphate</name>
        <dbReference type="ChEBI" id="CHEBI:597326"/>
    </cofactor>
</comment>
<proteinExistence type="inferred from homology"/>
<dbReference type="STRING" id="1353952.A0A165H697"/>
<sequence length="494" mass="52637">MSGDLLSSLDAHARAHLASLRTLPPTADPVKLRTALESLPKSLPDQGWGDARTLEYLTGTVAGGLAQGQAGPRYWGFVTGGVLPIAQAADNLVTLYDQNVQVHLPTQSLSTVIESRTLELLLSLLSLDPAGFPGRTFTTGATTSNILGLACGRQWAIAQAHPGYSVAEDGFGGYGCKVFVAKAHASLVKAASVVGIGRKNVIDCGQDVDDNGGLPFDLVRLERLMKECKERGDGIIVSPGFGEVNTGGFTPDVHRIRELCDTYGAWLHIDGAFGAFAKLVPDLQGYVEYLHLADSITVDAHKWLNVPYDSAAFFTRHADVLPSIFGPSPATGGPAYLSSGSVGPSYPALDAVQSIPSPLNVNLENSRRFRALPVFAALLSLGQEGYAELVQRNVAFARALGDYIAAHESYELLNPGNKVLLNIVLFRAKTVDSAELLKRINASGQMYASPTSWAGKGAVRIAVSNWMTRMDQTGETKSDLDIAMEVLDSVVQDS</sequence>
<evidence type="ECO:0000256" key="6">
    <source>
        <dbReference type="RuleBase" id="RU000382"/>
    </source>
</evidence>
<dbReference type="InterPro" id="IPR010977">
    <property type="entry name" value="Aromatic_deC"/>
</dbReference>
<dbReference type="Proteomes" id="UP000076842">
    <property type="component" value="Unassembled WGS sequence"/>
</dbReference>
<dbReference type="SUPFAM" id="SSF53383">
    <property type="entry name" value="PLP-dependent transferases"/>
    <property type="match status" value="1"/>
</dbReference>